<dbReference type="InterPro" id="IPR012337">
    <property type="entry name" value="RNaseH-like_sf"/>
</dbReference>
<dbReference type="OrthoDB" id="8934564at2759"/>
<sequence>MATQKKKRKTEDENREFKVEWTETFAFTQNLNGLPTCLICQKKLAHNKKSNVERHFATKHVSFSTKYPVGDARKKAVEELQKRQETPISVSNYQKQSSNNVNIASFVVSQEIAKRGKPYTDGEYIKSCFINASEELFRDFMNKADILKKIKELPLSAKTVKDRIFKMSSNITDQQAEDLKLVSALSIAVDESCDINDTAVSLFVRFISPTGPKEELLGLLPLKGQTRGEDIANAVIECIEKHHIPLDKIVSVSTDGGNSMTDIRNGFVAILKEKINHEILTYHCIIHQEALCVQTFPEEICKVMELVINIISSIIAKALNHRQFEEFIFEMESEYADLLLHNKVRWLSRGNVLKHFASLLTEIKAFLLEKGVHYPELMNDQWIQKFYFMVDVTSHLNQLNHKLQGKGNTIFSMLEEVTSFEHKLSLFAQDFERETLIHFPSLLKHRQENNSDIDICYFKTTLLNMREAFLNRFQEFRDSKATLAFVRKPLTASVTELNFSPFDIDIGNFEMQLLDLKNKELWSSKFERLCADMEILEKNKCELSSQHKWSALKDLEKEDVLIFNTWNSIPDSYDQLKKLAFAVLSLFGSTYLCEQSFSSMNLIKSRVRGRLIDENLLSCLKLKTTTYKPDLPKLSKEMQGHCSH</sequence>
<keyword evidence="2" id="KW-1185">Reference proteome</keyword>
<dbReference type="PANTHER" id="PTHR45913">
    <property type="entry name" value="EPM2A-INTERACTING PROTEIN 1"/>
    <property type="match status" value="1"/>
</dbReference>
<dbReference type="EMBL" id="JACAGB010000013">
    <property type="protein sequence ID" value="KAF6328956.1"/>
    <property type="molecule type" value="Genomic_DNA"/>
</dbReference>
<dbReference type="PANTHER" id="PTHR45913:SF10">
    <property type="entry name" value="DUF4371 DOMAIN-CONTAINING PROTEIN"/>
    <property type="match status" value="1"/>
</dbReference>
<dbReference type="SUPFAM" id="SSF53098">
    <property type="entry name" value="Ribonuclease H-like"/>
    <property type="match status" value="1"/>
</dbReference>
<dbReference type="Proteomes" id="UP000558488">
    <property type="component" value="Unassembled WGS sequence"/>
</dbReference>
<evidence type="ECO:0000313" key="2">
    <source>
        <dbReference type="Proteomes" id="UP000558488"/>
    </source>
</evidence>
<proteinExistence type="predicted"/>
<dbReference type="AlphaFoldDB" id="A0A7J7VV95"/>
<reference evidence="1 2" key="1">
    <citation type="journal article" date="2020" name="Nature">
        <title>Six reference-quality genomes reveal evolution of bat adaptations.</title>
        <authorList>
            <person name="Jebb D."/>
            <person name="Huang Z."/>
            <person name="Pippel M."/>
            <person name="Hughes G.M."/>
            <person name="Lavrichenko K."/>
            <person name="Devanna P."/>
            <person name="Winkler S."/>
            <person name="Jermiin L.S."/>
            <person name="Skirmuntt E.C."/>
            <person name="Katzourakis A."/>
            <person name="Burkitt-Gray L."/>
            <person name="Ray D.A."/>
            <person name="Sullivan K.A.M."/>
            <person name="Roscito J.G."/>
            <person name="Kirilenko B.M."/>
            <person name="Davalos L.M."/>
            <person name="Corthals A.P."/>
            <person name="Power M.L."/>
            <person name="Jones G."/>
            <person name="Ransome R.D."/>
            <person name="Dechmann D.K.N."/>
            <person name="Locatelli A.G."/>
            <person name="Puechmaille S.J."/>
            <person name="Fedrigo O."/>
            <person name="Jarvis E.D."/>
            <person name="Hiller M."/>
            <person name="Vernes S.C."/>
            <person name="Myers E.W."/>
            <person name="Teeling E.C."/>
        </authorList>
    </citation>
    <scope>NUCLEOTIDE SEQUENCE [LARGE SCALE GENOMIC DNA]</scope>
    <source>
        <strain evidence="1">MPipKuh1</strain>
        <tissue evidence="1">Flight muscle</tissue>
    </source>
</reference>
<protein>
    <submittedName>
        <fullName evidence="1">Uncharacterized protein</fullName>
    </submittedName>
</protein>
<accession>A0A7J7VV95</accession>
<gene>
    <name evidence="1" type="ORF">mPipKuh1_008285</name>
</gene>
<comment type="caution">
    <text evidence="1">The sequence shown here is derived from an EMBL/GenBank/DDBJ whole genome shotgun (WGS) entry which is preliminary data.</text>
</comment>
<name>A0A7J7VV95_PIPKU</name>
<evidence type="ECO:0000313" key="1">
    <source>
        <dbReference type="EMBL" id="KAF6328956.1"/>
    </source>
</evidence>
<organism evidence="1 2">
    <name type="scientific">Pipistrellus kuhlii</name>
    <name type="common">Kuhl's pipistrelle</name>
    <dbReference type="NCBI Taxonomy" id="59472"/>
    <lineage>
        <taxon>Eukaryota</taxon>
        <taxon>Metazoa</taxon>
        <taxon>Chordata</taxon>
        <taxon>Craniata</taxon>
        <taxon>Vertebrata</taxon>
        <taxon>Euteleostomi</taxon>
        <taxon>Mammalia</taxon>
        <taxon>Eutheria</taxon>
        <taxon>Laurasiatheria</taxon>
        <taxon>Chiroptera</taxon>
        <taxon>Yangochiroptera</taxon>
        <taxon>Vespertilionidae</taxon>
        <taxon>Pipistrellus</taxon>
    </lineage>
</organism>